<comment type="caution">
    <text evidence="1">The sequence shown here is derived from an EMBL/GenBank/DDBJ whole genome shotgun (WGS) entry which is preliminary data.</text>
</comment>
<dbReference type="Proteomes" id="UP000248889">
    <property type="component" value="Unassembled WGS sequence"/>
</dbReference>
<evidence type="ECO:0000313" key="1">
    <source>
        <dbReference type="EMBL" id="RAG85134.1"/>
    </source>
</evidence>
<protein>
    <submittedName>
        <fullName evidence="1">Uncharacterized protein</fullName>
    </submittedName>
</protein>
<accession>A0A2X0IJ42</accession>
<dbReference type="EMBL" id="QKYN01000051">
    <property type="protein sequence ID" value="RAG85134.1"/>
    <property type="molecule type" value="Genomic_DNA"/>
</dbReference>
<sequence length="94" mass="10188">MIGRLADQADTEHLKGQEIAREIAALARHIADSGTIDVRDTERLLRLGSTLTRRAQHAASLSAALHAVYGVTVTPRTPDLRALHERQGISSPTN</sequence>
<dbReference type="AlphaFoldDB" id="A0A2X0IJ42"/>
<organism evidence="1 2">
    <name type="scientific">Streptacidiphilus pinicola</name>
    <dbReference type="NCBI Taxonomy" id="2219663"/>
    <lineage>
        <taxon>Bacteria</taxon>
        <taxon>Bacillati</taxon>
        <taxon>Actinomycetota</taxon>
        <taxon>Actinomycetes</taxon>
        <taxon>Kitasatosporales</taxon>
        <taxon>Streptomycetaceae</taxon>
        <taxon>Streptacidiphilus</taxon>
    </lineage>
</organism>
<evidence type="ECO:0000313" key="2">
    <source>
        <dbReference type="Proteomes" id="UP000248889"/>
    </source>
</evidence>
<gene>
    <name evidence="1" type="ORF">DN069_13490</name>
</gene>
<proteinExistence type="predicted"/>
<reference evidence="1 2" key="1">
    <citation type="submission" date="2018-06" db="EMBL/GenBank/DDBJ databases">
        <title>Streptacidiphilus pinicola sp. nov., isolated from pine grove soil.</title>
        <authorList>
            <person name="Roh S.G."/>
            <person name="Park S."/>
            <person name="Kim M.-K."/>
            <person name="Yun B.-R."/>
            <person name="Park J."/>
            <person name="Kim M.J."/>
            <person name="Kim Y.S."/>
            <person name="Kim S.B."/>
        </authorList>
    </citation>
    <scope>NUCLEOTIDE SEQUENCE [LARGE SCALE GENOMIC DNA]</scope>
    <source>
        <strain evidence="1 2">MMS16-CNU450</strain>
    </source>
</reference>
<name>A0A2X0IJ42_9ACTN</name>
<dbReference type="RefSeq" id="WP_111501194.1">
    <property type="nucleotide sequence ID" value="NZ_QKYN01000051.1"/>
</dbReference>
<keyword evidence="2" id="KW-1185">Reference proteome</keyword>